<dbReference type="SMART" id="SM00249">
    <property type="entry name" value="PHD"/>
    <property type="match status" value="1"/>
</dbReference>
<keyword evidence="8" id="KW-1185">Reference proteome</keyword>
<reference evidence="7" key="1">
    <citation type="submission" date="2025-08" db="UniProtKB">
        <authorList>
            <consortium name="Ensembl"/>
        </authorList>
    </citation>
    <scope>IDENTIFICATION</scope>
</reference>
<evidence type="ECO:0000256" key="4">
    <source>
        <dbReference type="PROSITE-ProRule" id="PRU00146"/>
    </source>
</evidence>
<evidence type="ECO:0000259" key="6">
    <source>
        <dbReference type="PROSITE" id="PS50016"/>
    </source>
</evidence>
<dbReference type="InterPro" id="IPR011011">
    <property type="entry name" value="Znf_FYVE_PHD"/>
</dbReference>
<dbReference type="InterPro" id="IPR001965">
    <property type="entry name" value="Znf_PHD"/>
</dbReference>
<dbReference type="FunFam" id="3.30.40.10:FF:000164">
    <property type="entry name" value="PHD finger protein 12"/>
    <property type="match status" value="1"/>
</dbReference>
<reference evidence="7" key="2">
    <citation type="submission" date="2025-09" db="UniProtKB">
        <authorList>
            <consortium name="Ensembl"/>
        </authorList>
    </citation>
    <scope>IDENTIFICATION</scope>
</reference>
<name>A0A673GB59_9TELE</name>
<evidence type="ECO:0000313" key="8">
    <source>
        <dbReference type="Proteomes" id="UP000472270"/>
    </source>
</evidence>
<evidence type="ECO:0000256" key="1">
    <source>
        <dbReference type="ARBA" id="ARBA00022723"/>
    </source>
</evidence>
<dbReference type="Pfam" id="PF00628">
    <property type="entry name" value="PHD"/>
    <property type="match status" value="1"/>
</dbReference>
<dbReference type="GO" id="GO:0070822">
    <property type="term" value="C:Sin3-type complex"/>
    <property type="evidence" value="ECO:0007669"/>
    <property type="project" value="TreeGrafter"/>
</dbReference>
<feature type="compositionally biased region" description="Basic and acidic residues" evidence="5">
    <location>
        <begin position="52"/>
        <end position="75"/>
    </location>
</feature>
<dbReference type="Proteomes" id="UP000472270">
    <property type="component" value="Unassembled WGS sequence"/>
</dbReference>
<evidence type="ECO:0000256" key="2">
    <source>
        <dbReference type="ARBA" id="ARBA00022771"/>
    </source>
</evidence>
<sequence>MSIYFYFSRVQGKSLRLSMSTLPQYDHISGESAFENPIYETAQIQQLLAPPRSEDGEKRRKPERETRRGGRATNHDTCDSCREGGDLLCCDHCPAAFHLQCCNPPLSREMLPPGDWMCHRCSVRKKVGKFIFAIAVLYLET</sequence>
<keyword evidence="3" id="KW-0862">Zinc</keyword>
<dbReference type="InterPro" id="IPR019787">
    <property type="entry name" value="Znf_PHD-finger"/>
</dbReference>
<dbReference type="CDD" id="cd15533">
    <property type="entry name" value="PHD1_PHF12"/>
    <property type="match status" value="1"/>
</dbReference>
<feature type="region of interest" description="Disordered" evidence="5">
    <location>
        <begin position="45"/>
        <end position="75"/>
    </location>
</feature>
<dbReference type="InterPro" id="IPR019786">
    <property type="entry name" value="Zinc_finger_PHD-type_CS"/>
</dbReference>
<dbReference type="Gene3D" id="3.30.40.10">
    <property type="entry name" value="Zinc/RING finger domain, C3HC4 (zinc finger)"/>
    <property type="match status" value="1"/>
</dbReference>
<dbReference type="AlphaFoldDB" id="A0A673GB59"/>
<proteinExistence type="predicted"/>
<organism evidence="7 8">
    <name type="scientific">Sinocyclocheilus rhinocerous</name>
    <dbReference type="NCBI Taxonomy" id="307959"/>
    <lineage>
        <taxon>Eukaryota</taxon>
        <taxon>Metazoa</taxon>
        <taxon>Chordata</taxon>
        <taxon>Craniata</taxon>
        <taxon>Vertebrata</taxon>
        <taxon>Euteleostomi</taxon>
        <taxon>Actinopterygii</taxon>
        <taxon>Neopterygii</taxon>
        <taxon>Teleostei</taxon>
        <taxon>Ostariophysi</taxon>
        <taxon>Cypriniformes</taxon>
        <taxon>Cyprinidae</taxon>
        <taxon>Cyprininae</taxon>
        <taxon>Sinocyclocheilus</taxon>
    </lineage>
</organism>
<dbReference type="InterPro" id="IPR042163">
    <property type="entry name" value="PHF12"/>
</dbReference>
<dbReference type="PROSITE" id="PS01359">
    <property type="entry name" value="ZF_PHD_1"/>
    <property type="match status" value="1"/>
</dbReference>
<dbReference type="PANTHER" id="PTHR46309">
    <property type="entry name" value="PHD FINGER PROTEIN 12"/>
    <property type="match status" value="1"/>
</dbReference>
<keyword evidence="2 4" id="KW-0863">Zinc-finger</keyword>
<protein>
    <submittedName>
        <fullName evidence="7">PHD finger protein 12-like</fullName>
    </submittedName>
</protein>
<keyword evidence="1" id="KW-0479">Metal-binding</keyword>
<gene>
    <name evidence="7" type="primary">LOC107744765</name>
</gene>
<dbReference type="PROSITE" id="PS50016">
    <property type="entry name" value="ZF_PHD_2"/>
    <property type="match status" value="1"/>
</dbReference>
<accession>A0A673GB59</accession>
<evidence type="ECO:0000256" key="3">
    <source>
        <dbReference type="ARBA" id="ARBA00022833"/>
    </source>
</evidence>
<dbReference type="PANTHER" id="PTHR46309:SF1">
    <property type="entry name" value="PHD FINGER PROTEIN 12"/>
    <property type="match status" value="1"/>
</dbReference>
<dbReference type="GO" id="GO:0003714">
    <property type="term" value="F:transcription corepressor activity"/>
    <property type="evidence" value="ECO:0007669"/>
    <property type="project" value="InterPro"/>
</dbReference>
<feature type="domain" description="PHD-type" evidence="6">
    <location>
        <begin position="75"/>
        <end position="124"/>
    </location>
</feature>
<dbReference type="SUPFAM" id="SSF57903">
    <property type="entry name" value="FYVE/PHD zinc finger"/>
    <property type="match status" value="1"/>
</dbReference>
<dbReference type="Ensembl" id="ENSSRHT00000009496.1">
    <property type="protein sequence ID" value="ENSSRHP00000009205.1"/>
    <property type="gene ID" value="ENSSRHG00000005316.1"/>
</dbReference>
<dbReference type="GO" id="GO:0000122">
    <property type="term" value="P:negative regulation of transcription by RNA polymerase II"/>
    <property type="evidence" value="ECO:0007669"/>
    <property type="project" value="TreeGrafter"/>
</dbReference>
<evidence type="ECO:0000256" key="5">
    <source>
        <dbReference type="SAM" id="MobiDB-lite"/>
    </source>
</evidence>
<evidence type="ECO:0000313" key="7">
    <source>
        <dbReference type="Ensembl" id="ENSSRHP00000009205.1"/>
    </source>
</evidence>
<dbReference type="GO" id="GO:0008270">
    <property type="term" value="F:zinc ion binding"/>
    <property type="evidence" value="ECO:0007669"/>
    <property type="project" value="UniProtKB-KW"/>
</dbReference>
<dbReference type="InterPro" id="IPR013083">
    <property type="entry name" value="Znf_RING/FYVE/PHD"/>
</dbReference>